<sequence length="270" mass="30607">MSFKFSAKTSYLPAMAQKTNCPVYDFNAVFDEFTELALLSFRSVALLSIPKKHTTMNWNERLGYLNEEMAKSKNDGMKEMEYTLDTLFEGHFRDPNMTPASISEWRKKAGQKCNAQAEKEHKQFWDRRIKKEKEAWTAEVEATKLDDLKSLVYNSPESLGIPHEDRKRMETNIAAQSAELQKAASAEIKEDVENQLQMARDILNQTSDLLSLTGLKCTGHCDKDDKQSINTLLGAMINDMFNGTNVHEIAALLSSSDVVEPEKVSGCHRK</sequence>
<keyword evidence="3" id="KW-1185">Reference proteome</keyword>
<evidence type="ECO:0000313" key="2">
    <source>
        <dbReference type="EMBL" id="PIC20459.1"/>
    </source>
</evidence>
<organism evidence="2 3">
    <name type="scientific">Caenorhabditis nigoni</name>
    <dbReference type="NCBI Taxonomy" id="1611254"/>
    <lineage>
        <taxon>Eukaryota</taxon>
        <taxon>Metazoa</taxon>
        <taxon>Ecdysozoa</taxon>
        <taxon>Nematoda</taxon>
        <taxon>Chromadorea</taxon>
        <taxon>Rhabditida</taxon>
        <taxon>Rhabditina</taxon>
        <taxon>Rhabditomorpha</taxon>
        <taxon>Rhabditoidea</taxon>
        <taxon>Rhabditidae</taxon>
        <taxon>Peloderinae</taxon>
        <taxon>Caenorhabditis</taxon>
    </lineage>
</organism>
<keyword evidence="1" id="KW-0175">Coiled coil</keyword>
<name>A0A2G5SZY1_9PELO</name>
<dbReference type="EMBL" id="PDUG01000006">
    <property type="protein sequence ID" value="PIC20459.1"/>
    <property type="molecule type" value="Genomic_DNA"/>
</dbReference>
<dbReference type="AlphaFoldDB" id="A0A2G5SZY1"/>
<reference evidence="3" key="1">
    <citation type="submission" date="2017-10" db="EMBL/GenBank/DDBJ databases">
        <title>Rapid genome shrinkage in a self-fertile nematode reveals novel sperm competition proteins.</title>
        <authorList>
            <person name="Yin D."/>
            <person name="Schwarz E.M."/>
            <person name="Thomas C.G."/>
            <person name="Felde R.L."/>
            <person name="Korf I.F."/>
            <person name="Cutter A.D."/>
            <person name="Schartner C.M."/>
            <person name="Ralston E.J."/>
            <person name="Meyer B.J."/>
            <person name="Haag E.S."/>
        </authorList>
    </citation>
    <scope>NUCLEOTIDE SEQUENCE [LARGE SCALE GENOMIC DNA]</scope>
    <source>
        <strain evidence="3">JU1422</strain>
    </source>
</reference>
<dbReference type="Proteomes" id="UP000230233">
    <property type="component" value="Chromosome X"/>
</dbReference>
<comment type="caution">
    <text evidence="2">The sequence shown here is derived from an EMBL/GenBank/DDBJ whole genome shotgun (WGS) entry which is preliminary data.</text>
</comment>
<dbReference type="PANTHER" id="PTHR36942">
    <property type="entry name" value="PROTEIN CBG10268"/>
    <property type="match status" value="1"/>
</dbReference>
<dbReference type="PANTHER" id="PTHR36942:SF1">
    <property type="entry name" value="IMMUNITY PROTEIN 72 OF POLYMORPHIC TOXIN SYSTEM-RELATED"/>
    <property type="match status" value="1"/>
</dbReference>
<protein>
    <submittedName>
        <fullName evidence="2">Uncharacterized protein</fullName>
    </submittedName>
</protein>
<proteinExistence type="predicted"/>
<evidence type="ECO:0000256" key="1">
    <source>
        <dbReference type="SAM" id="Coils"/>
    </source>
</evidence>
<evidence type="ECO:0000313" key="3">
    <source>
        <dbReference type="Proteomes" id="UP000230233"/>
    </source>
</evidence>
<feature type="coiled-coil region" evidence="1">
    <location>
        <begin position="166"/>
        <end position="209"/>
    </location>
</feature>
<accession>A0A2G5SZY1</accession>
<gene>
    <name evidence="2" type="primary">Cnig_chr_X.g25653</name>
    <name evidence="2" type="ORF">B9Z55_025653</name>
</gene>
<dbReference type="OrthoDB" id="10331740at2759"/>